<organism evidence="2 3">
    <name type="scientific">Heliorestis convoluta</name>
    <dbReference type="NCBI Taxonomy" id="356322"/>
    <lineage>
        <taxon>Bacteria</taxon>
        <taxon>Bacillati</taxon>
        <taxon>Bacillota</taxon>
        <taxon>Clostridia</taxon>
        <taxon>Eubacteriales</taxon>
        <taxon>Heliobacteriaceae</taxon>
        <taxon>Heliorestis</taxon>
    </lineage>
</organism>
<dbReference type="Gene3D" id="3.40.50.720">
    <property type="entry name" value="NAD(P)-binding Rossmann-like Domain"/>
    <property type="match status" value="1"/>
</dbReference>
<dbReference type="KEGG" id="hcv:FTV88_0527"/>
<dbReference type="Proteomes" id="UP000366051">
    <property type="component" value="Chromosome"/>
</dbReference>
<dbReference type="GO" id="GO:0061504">
    <property type="term" value="P:cyclic threonylcarbamoyladenosine biosynthetic process"/>
    <property type="evidence" value="ECO:0007669"/>
    <property type="project" value="TreeGrafter"/>
</dbReference>
<dbReference type="FunFam" id="3.40.50.720:FF:000141">
    <property type="entry name" value="tRNA threonylcarbamoyladenosine dehydratase"/>
    <property type="match status" value="1"/>
</dbReference>
<proteinExistence type="predicted"/>
<dbReference type="GO" id="GO:0008641">
    <property type="term" value="F:ubiquitin-like modifier activating enzyme activity"/>
    <property type="evidence" value="ECO:0007669"/>
    <property type="project" value="InterPro"/>
</dbReference>
<dbReference type="Pfam" id="PF00899">
    <property type="entry name" value="ThiF"/>
    <property type="match status" value="1"/>
</dbReference>
<dbReference type="GO" id="GO:0061503">
    <property type="term" value="F:tRNA threonylcarbamoyladenosine dehydratase"/>
    <property type="evidence" value="ECO:0007669"/>
    <property type="project" value="TreeGrafter"/>
</dbReference>
<evidence type="ECO:0000259" key="1">
    <source>
        <dbReference type="Pfam" id="PF00899"/>
    </source>
</evidence>
<dbReference type="OrthoDB" id="9804150at2"/>
<dbReference type="EMBL" id="CP045875">
    <property type="protein sequence ID" value="QGG46706.1"/>
    <property type="molecule type" value="Genomic_DNA"/>
</dbReference>
<accession>A0A5Q2MZQ3</accession>
<evidence type="ECO:0000313" key="3">
    <source>
        <dbReference type="Proteomes" id="UP000366051"/>
    </source>
</evidence>
<dbReference type="InterPro" id="IPR035985">
    <property type="entry name" value="Ubiquitin-activating_enz"/>
</dbReference>
<reference evidence="3" key="1">
    <citation type="submission" date="2019-11" db="EMBL/GenBank/DDBJ databases">
        <title>Genome sequence of Heliorestis convoluta strain HH, an alkaliphilic and minimalistic phototrophic bacterium from a soda lake in Egypt.</title>
        <authorList>
            <person name="Dewey E.D."/>
            <person name="Stokes L.M."/>
            <person name="Burchell B.M."/>
            <person name="Shaffer K.N."/>
            <person name="Huntington A.M."/>
            <person name="Baker J.M."/>
            <person name="Nadendla S."/>
            <person name="Giglio M.G."/>
            <person name="Touchman J.W."/>
            <person name="Blankenship R.E."/>
            <person name="Madigan M.T."/>
            <person name="Sattley W.M."/>
        </authorList>
    </citation>
    <scope>NUCLEOTIDE SEQUENCE [LARGE SCALE GENOMIC DNA]</scope>
    <source>
        <strain evidence="3">HH</strain>
    </source>
</reference>
<protein>
    <submittedName>
        <fullName evidence="2">tRNA threonylcarbamoyladenosine dehydratase</fullName>
    </submittedName>
</protein>
<keyword evidence="3" id="KW-1185">Reference proteome</keyword>
<dbReference type="AlphaFoldDB" id="A0A5Q2MZQ3"/>
<dbReference type="PANTHER" id="PTHR43267">
    <property type="entry name" value="TRNA THREONYLCARBAMOYLADENOSINE DEHYDRATASE"/>
    <property type="match status" value="1"/>
</dbReference>
<sequence length="260" mass="28541">MKQHLFSRSELLLGPEGLATLAQSRVAIFGLGGVGSYTAEALARSGVGHLVLIDHDDICLTNINRQLHALHSTVGRPKIEVMAERLRDIHPKIELTLYRRFYGVEEGEEIINEGLHYVVDAIDTVKGKIQIIEKAKAKDIPVISALGAGNKLDPTKLQVTDIYQTSMDPLAKVMRKELRRRGIKDLKVVYSTEKPLKPRGEGACVSQCICPNPEEPYGATCLNKRQIPGSISFVPSVAGLFMASVVVRDLLTIANKPNII</sequence>
<evidence type="ECO:0000313" key="2">
    <source>
        <dbReference type="EMBL" id="QGG46706.1"/>
    </source>
</evidence>
<dbReference type="PANTHER" id="PTHR43267:SF1">
    <property type="entry name" value="TRNA THREONYLCARBAMOYLADENOSINE DEHYDRATASE"/>
    <property type="match status" value="1"/>
</dbReference>
<dbReference type="InterPro" id="IPR045886">
    <property type="entry name" value="ThiF/MoeB/HesA"/>
</dbReference>
<dbReference type="CDD" id="cd00755">
    <property type="entry name" value="YgdL_like"/>
    <property type="match status" value="1"/>
</dbReference>
<gene>
    <name evidence="2" type="ORF">FTV88_0527</name>
</gene>
<dbReference type="SUPFAM" id="SSF69572">
    <property type="entry name" value="Activating enzymes of the ubiquitin-like proteins"/>
    <property type="match status" value="1"/>
</dbReference>
<feature type="domain" description="THIF-type NAD/FAD binding fold" evidence="1">
    <location>
        <begin position="10"/>
        <end position="253"/>
    </location>
</feature>
<name>A0A5Q2MZQ3_9FIRM</name>
<dbReference type="InterPro" id="IPR000594">
    <property type="entry name" value="ThiF_NAD_FAD-bd"/>
</dbReference>
<dbReference type="RefSeq" id="WP_153724226.1">
    <property type="nucleotide sequence ID" value="NZ_CP045875.1"/>
</dbReference>